<dbReference type="PATRIC" id="fig|46429.4.peg.1186"/>
<evidence type="ECO:0000313" key="3">
    <source>
        <dbReference type="Proteomes" id="UP000028411"/>
    </source>
</evidence>
<feature type="chain" id="PRO_5001763240" description="PRC-barrel domain-containing protein" evidence="1">
    <location>
        <begin position="20"/>
        <end position="91"/>
    </location>
</feature>
<dbReference type="AlphaFoldDB" id="A0A081RGU3"/>
<dbReference type="EMBL" id="JFHR01000010">
    <property type="protein sequence ID" value="KEQ54416.1"/>
    <property type="molecule type" value="Genomic_DNA"/>
</dbReference>
<feature type="signal peptide" evidence="1">
    <location>
        <begin position="1"/>
        <end position="19"/>
    </location>
</feature>
<dbReference type="OrthoDB" id="7473454at2"/>
<evidence type="ECO:0000313" key="2">
    <source>
        <dbReference type="EMBL" id="KEQ54416.1"/>
    </source>
</evidence>
<evidence type="ECO:0000256" key="1">
    <source>
        <dbReference type="SAM" id="SignalP"/>
    </source>
</evidence>
<accession>A0A081RGU3</accession>
<name>A0A081RGU3_SPHCR</name>
<sequence>MKYIFALAAALSFSSLAVAQDAPVIKARTMVKTADGVRIGFIDRVYANAEGAATSVQIIYRGRFVSIPAATLSSGEKGLVTSLTADDLKKL</sequence>
<proteinExistence type="predicted"/>
<reference evidence="2 3" key="1">
    <citation type="submission" date="2014-02" db="EMBL/GenBank/DDBJ databases">
        <title>Whole genome sequence of Sphingobium chlorophenolicum NBRC 16172.</title>
        <authorList>
            <person name="Gan H.M."/>
            <person name="Gan H.Y."/>
            <person name="Chew T.H."/>
            <person name="Savka M.A."/>
        </authorList>
    </citation>
    <scope>NUCLEOTIDE SEQUENCE [LARGE SCALE GENOMIC DNA]</scope>
    <source>
        <strain evidence="2 3">NBRC 16172</strain>
    </source>
</reference>
<dbReference type="Proteomes" id="UP000028411">
    <property type="component" value="Unassembled WGS sequence"/>
</dbReference>
<comment type="caution">
    <text evidence="2">The sequence shown here is derived from an EMBL/GenBank/DDBJ whole genome shotgun (WGS) entry which is preliminary data.</text>
</comment>
<gene>
    <name evidence="2" type="ORF">BV95_01224</name>
</gene>
<dbReference type="RefSeq" id="WP_037448753.1">
    <property type="nucleotide sequence ID" value="NZ_JFHR01000010.1"/>
</dbReference>
<keyword evidence="1" id="KW-0732">Signal</keyword>
<protein>
    <recommendedName>
        <fullName evidence="4">PRC-barrel domain-containing protein</fullName>
    </recommendedName>
</protein>
<organism evidence="2 3">
    <name type="scientific">Sphingobium chlorophenolicum</name>
    <dbReference type="NCBI Taxonomy" id="46429"/>
    <lineage>
        <taxon>Bacteria</taxon>
        <taxon>Pseudomonadati</taxon>
        <taxon>Pseudomonadota</taxon>
        <taxon>Alphaproteobacteria</taxon>
        <taxon>Sphingomonadales</taxon>
        <taxon>Sphingomonadaceae</taxon>
        <taxon>Sphingobium</taxon>
    </lineage>
</organism>
<evidence type="ECO:0008006" key="4">
    <source>
        <dbReference type="Google" id="ProtNLM"/>
    </source>
</evidence>